<comment type="caution">
    <text evidence="12">The sequence shown here is derived from an EMBL/GenBank/DDBJ whole genome shotgun (WGS) entry which is preliminary data.</text>
</comment>
<dbReference type="InterPro" id="IPR040131">
    <property type="entry name" value="MnmG_N"/>
</dbReference>
<proteinExistence type="inferred from homology"/>
<evidence type="ECO:0000259" key="11">
    <source>
        <dbReference type="Pfam" id="PF01134"/>
    </source>
</evidence>
<comment type="subcellular location">
    <subcellularLocation>
        <location evidence="10">Cytoplasm</location>
    </subcellularLocation>
</comment>
<evidence type="ECO:0000313" key="12">
    <source>
        <dbReference type="EMBL" id="HIR46589.1"/>
    </source>
</evidence>
<evidence type="ECO:0000256" key="9">
    <source>
        <dbReference type="ARBA" id="ARBA00023027"/>
    </source>
</evidence>
<comment type="catalytic activity">
    <reaction evidence="10">
        <text>uridine(54) in tRNA + (6R)-5,10-methylene-5,6,7,8-tetrahydrofolate + NADPH + H(+) = 5-methyluridine(54) in tRNA + (6S)-5,6,7,8-tetrahydrofolate + NADP(+)</text>
        <dbReference type="Rhea" id="RHEA:62372"/>
        <dbReference type="Rhea" id="RHEA-COMP:10167"/>
        <dbReference type="Rhea" id="RHEA-COMP:10193"/>
        <dbReference type="ChEBI" id="CHEBI:15378"/>
        <dbReference type="ChEBI" id="CHEBI:15636"/>
        <dbReference type="ChEBI" id="CHEBI:57453"/>
        <dbReference type="ChEBI" id="CHEBI:57783"/>
        <dbReference type="ChEBI" id="CHEBI:58349"/>
        <dbReference type="ChEBI" id="CHEBI:65315"/>
        <dbReference type="ChEBI" id="CHEBI:74447"/>
        <dbReference type="EC" id="2.1.1.74"/>
    </reaction>
</comment>
<evidence type="ECO:0000256" key="2">
    <source>
        <dbReference type="ARBA" id="ARBA00022490"/>
    </source>
</evidence>
<dbReference type="Gene3D" id="3.50.50.60">
    <property type="entry name" value="FAD/NAD(P)-binding domain"/>
    <property type="match status" value="2"/>
</dbReference>
<comment type="catalytic activity">
    <reaction evidence="10">
        <text>uridine(54) in tRNA + (6R)-5,10-methylene-5,6,7,8-tetrahydrofolate + NADH + H(+) = 5-methyluridine(54) in tRNA + (6S)-5,6,7,8-tetrahydrofolate + NAD(+)</text>
        <dbReference type="Rhea" id="RHEA:16873"/>
        <dbReference type="Rhea" id="RHEA-COMP:10167"/>
        <dbReference type="Rhea" id="RHEA-COMP:10193"/>
        <dbReference type="ChEBI" id="CHEBI:15378"/>
        <dbReference type="ChEBI" id="CHEBI:15636"/>
        <dbReference type="ChEBI" id="CHEBI:57453"/>
        <dbReference type="ChEBI" id="CHEBI:57540"/>
        <dbReference type="ChEBI" id="CHEBI:57945"/>
        <dbReference type="ChEBI" id="CHEBI:65315"/>
        <dbReference type="ChEBI" id="CHEBI:74447"/>
        <dbReference type="EC" id="2.1.1.74"/>
    </reaction>
</comment>
<evidence type="ECO:0000256" key="7">
    <source>
        <dbReference type="ARBA" id="ARBA00022827"/>
    </source>
</evidence>
<sequence length="439" mass="48214">MIQVIGAGLAGCEAAWQIAQAGEEAELFEMKPARYSPAHKSPLFAELICSNSLKAARIESAAGLLKEEMRRLGSLLTECAASCAVPAGGALAVDREEFSSLVTERIREHPRIHVHEGEEIRELPREGIAIVATGPLTSDTLAEQIQALCGGGLSFFDAAAPIVTADSLDMSQIFCASRYDKGGDDAYLNCPMDKPAYEAFREALVEAERAPVHDFDVRDPKVYEGCMPIEVLAQRGMDAMRYGPMKPVGLRDPATGRRPWAVVQLRREDREGTLYNLVGFQTNLKFGEQKRVFGMIPGLANAEFTRYGVMHRNTFLNSPALLHADFSMRERPSLFFAGQITGVEGYMESAAAGLMAGQNAVRRLRGEETWVLPRETMIGALSRYMAEGGEGEFQPMGANFGIVPPLGMKIKDKRDRYAAFAERGLRALTEYLQEHGFQP</sequence>
<keyword evidence="4 10" id="KW-0285">Flavoprotein</keyword>
<organism evidence="12 13">
    <name type="scientific">Candidatus Caccousia avicola</name>
    <dbReference type="NCBI Taxonomy" id="2840721"/>
    <lineage>
        <taxon>Bacteria</taxon>
        <taxon>Bacillati</taxon>
        <taxon>Bacillota</taxon>
        <taxon>Clostridia</taxon>
        <taxon>Eubacteriales</taxon>
        <taxon>Oscillospiraceae</taxon>
        <taxon>Oscillospiraceae incertae sedis</taxon>
        <taxon>Candidatus Caccousia</taxon>
    </lineage>
</organism>
<keyword evidence="7 10" id="KW-0274">FAD</keyword>
<feature type="binding site" evidence="10">
    <location>
        <begin position="6"/>
        <end position="11"/>
    </location>
    <ligand>
        <name>FAD</name>
        <dbReference type="ChEBI" id="CHEBI:57692"/>
    </ligand>
</feature>
<dbReference type="GO" id="GO:0050660">
    <property type="term" value="F:flavin adenine dinucleotide binding"/>
    <property type="evidence" value="ECO:0007669"/>
    <property type="project" value="UniProtKB-UniRule"/>
</dbReference>
<dbReference type="AlphaFoldDB" id="A0A9D1DF56"/>
<keyword evidence="2 10" id="KW-0963">Cytoplasm</keyword>
<dbReference type="GO" id="GO:0047151">
    <property type="term" value="F:tRNA (uracil(54)-C5)-methyltransferase activity, 5,10-methylenetetrahydrofolate-dependent"/>
    <property type="evidence" value="ECO:0007669"/>
    <property type="project" value="UniProtKB-UniRule"/>
</dbReference>
<evidence type="ECO:0000256" key="8">
    <source>
        <dbReference type="ARBA" id="ARBA00022857"/>
    </source>
</evidence>
<evidence type="ECO:0000313" key="13">
    <source>
        <dbReference type="Proteomes" id="UP000824242"/>
    </source>
</evidence>
<keyword evidence="3 10" id="KW-0489">Methyltransferase</keyword>
<evidence type="ECO:0000256" key="6">
    <source>
        <dbReference type="ARBA" id="ARBA00022694"/>
    </source>
</evidence>
<dbReference type="InterPro" id="IPR036188">
    <property type="entry name" value="FAD/NAD-bd_sf"/>
</dbReference>
<accession>A0A9D1DF56</accession>
<dbReference type="HAMAP" id="MF_01037">
    <property type="entry name" value="TrmFO"/>
    <property type="match status" value="1"/>
</dbReference>
<feature type="domain" description="MnmG N-terminal" evidence="11">
    <location>
        <begin position="2"/>
        <end position="368"/>
    </location>
</feature>
<dbReference type="PANTHER" id="PTHR11806:SF2">
    <property type="entry name" value="METHYLENETETRAHYDROFOLATE--TRNA-(URACIL-5-)-METHYLTRANSFERASE TRMFO"/>
    <property type="match status" value="1"/>
</dbReference>
<dbReference type="SUPFAM" id="SSF51905">
    <property type="entry name" value="FAD/NAD(P)-binding domain"/>
    <property type="match status" value="1"/>
</dbReference>
<reference evidence="12" key="2">
    <citation type="journal article" date="2021" name="PeerJ">
        <title>Extensive microbial diversity within the chicken gut microbiome revealed by metagenomics and culture.</title>
        <authorList>
            <person name="Gilroy R."/>
            <person name="Ravi A."/>
            <person name="Getino M."/>
            <person name="Pursley I."/>
            <person name="Horton D.L."/>
            <person name="Alikhan N.F."/>
            <person name="Baker D."/>
            <person name="Gharbi K."/>
            <person name="Hall N."/>
            <person name="Watson M."/>
            <person name="Adriaenssens E.M."/>
            <person name="Foster-Nyarko E."/>
            <person name="Jarju S."/>
            <person name="Secka A."/>
            <person name="Antonio M."/>
            <person name="Oren A."/>
            <person name="Chaudhuri R.R."/>
            <person name="La Ragione R."/>
            <person name="Hildebrand F."/>
            <person name="Pallen M.J."/>
        </authorList>
    </citation>
    <scope>NUCLEOTIDE SEQUENCE</scope>
    <source>
        <strain evidence="12">ChiSxjej1B13-7958</strain>
    </source>
</reference>
<dbReference type="NCBIfam" id="TIGR00137">
    <property type="entry name" value="gid_trmFO"/>
    <property type="match status" value="1"/>
</dbReference>
<dbReference type="EMBL" id="DVGZ01000029">
    <property type="protein sequence ID" value="HIR46589.1"/>
    <property type="molecule type" value="Genomic_DNA"/>
</dbReference>
<dbReference type="GO" id="GO:0002098">
    <property type="term" value="P:tRNA wobble uridine modification"/>
    <property type="evidence" value="ECO:0007669"/>
    <property type="project" value="TreeGrafter"/>
</dbReference>
<comment type="function">
    <text evidence="10">Catalyzes the folate-dependent formation of 5-methyl-uridine at position 54 (M-5-U54) in all tRNAs.</text>
</comment>
<protein>
    <recommendedName>
        <fullName evidence="10">Methylenetetrahydrofolate--tRNA-(uracil-5-)-methyltransferase TrmFO</fullName>
        <ecNumber evidence="10">2.1.1.74</ecNumber>
    </recommendedName>
    <alternativeName>
        <fullName evidence="10">Folate-dependent tRNA (uracil-5-)-methyltransferase</fullName>
    </alternativeName>
    <alternativeName>
        <fullName evidence="10">Folate-dependent tRNA(M-5-U54)-methyltransferase</fullName>
    </alternativeName>
</protein>
<reference evidence="12" key="1">
    <citation type="submission" date="2020-10" db="EMBL/GenBank/DDBJ databases">
        <authorList>
            <person name="Gilroy R."/>
        </authorList>
    </citation>
    <scope>NUCLEOTIDE SEQUENCE</scope>
    <source>
        <strain evidence="12">ChiSxjej1B13-7958</strain>
    </source>
</reference>
<dbReference type="InterPro" id="IPR002218">
    <property type="entry name" value="MnmG-rel"/>
</dbReference>
<keyword evidence="8 10" id="KW-0521">NADP</keyword>
<keyword evidence="5 10" id="KW-0808">Transferase</keyword>
<evidence type="ECO:0000256" key="3">
    <source>
        <dbReference type="ARBA" id="ARBA00022603"/>
    </source>
</evidence>
<dbReference type="InterPro" id="IPR004417">
    <property type="entry name" value="TrmFO"/>
</dbReference>
<dbReference type="PANTHER" id="PTHR11806">
    <property type="entry name" value="GLUCOSE INHIBITED DIVISION PROTEIN A"/>
    <property type="match status" value="1"/>
</dbReference>
<dbReference type="GO" id="GO:0030488">
    <property type="term" value="P:tRNA methylation"/>
    <property type="evidence" value="ECO:0007669"/>
    <property type="project" value="TreeGrafter"/>
</dbReference>
<dbReference type="Pfam" id="PF01134">
    <property type="entry name" value="GIDA"/>
    <property type="match status" value="1"/>
</dbReference>
<evidence type="ECO:0000256" key="1">
    <source>
        <dbReference type="ARBA" id="ARBA00001974"/>
    </source>
</evidence>
<keyword evidence="6 10" id="KW-0819">tRNA processing</keyword>
<comment type="cofactor">
    <cofactor evidence="1 10">
        <name>FAD</name>
        <dbReference type="ChEBI" id="CHEBI:57692"/>
    </cofactor>
</comment>
<dbReference type="Proteomes" id="UP000824242">
    <property type="component" value="Unassembled WGS sequence"/>
</dbReference>
<dbReference type="EC" id="2.1.1.74" evidence="10"/>
<name>A0A9D1DF56_9FIRM</name>
<dbReference type="GO" id="GO:0005829">
    <property type="term" value="C:cytosol"/>
    <property type="evidence" value="ECO:0007669"/>
    <property type="project" value="TreeGrafter"/>
</dbReference>
<comment type="similarity">
    <text evidence="10">Belongs to the MnmG family. TrmFO subfamily.</text>
</comment>
<evidence type="ECO:0000256" key="10">
    <source>
        <dbReference type="HAMAP-Rule" id="MF_01037"/>
    </source>
</evidence>
<dbReference type="NCBIfam" id="NF003739">
    <property type="entry name" value="PRK05335.1"/>
    <property type="match status" value="1"/>
</dbReference>
<evidence type="ECO:0000256" key="5">
    <source>
        <dbReference type="ARBA" id="ARBA00022679"/>
    </source>
</evidence>
<gene>
    <name evidence="10 12" type="primary">trmFO</name>
    <name evidence="12" type="ORF">IAB89_02860</name>
</gene>
<evidence type="ECO:0000256" key="4">
    <source>
        <dbReference type="ARBA" id="ARBA00022630"/>
    </source>
</evidence>
<keyword evidence="9 10" id="KW-0520">NAD</keyword>